<dbReference type="PANTHER" id="PTHR34512:SF30">
    <property type="entry name" value="OUTER MEMBRANE PROTEIN ASSEMBLY FACTOR BAMB"/>
    <property type="match status" value="1"/>
</dbReference>
<dbReference type="Gene3D" id="2.130.10.10">
    <property type="entry name" value="YVTN repeat-like/Quinoprotein amine dehydrogenase"/>
    <property type="match status" value="2"/>
</dbReference>
<keyword evidence="4" id="KW-1185">Reference proteome</keyword>
<dbReference type="EMBL" id="CP046401">
    <property type="protein sequence ID" value="QGY44867.1"/>
    <property type="molecule type" value="Genomic_DNA"/>
</dbReference>
<dbReference type="InterPro" id="IPR002372">
    <property type="entry name" value="PQQ_rpt_dom"/>
</dbReference>
<reference evidence="3 4" key="1">
    <citation type="submission" date="2019-11" db="EMBL/GenBank/DDBJ databases">
        <authorList>
            <person name="Zheng R.K."/>
            <person name="Sun C.M."/>
        </authorList>
    </citation>
    <scope>NUCLEOTIDE SEQUENCE [LARGE SCALE GENOMIC DNA]</scope>
    <source>
        <strain evidence="3 4">WC007</strain>
    </source>
</reference>
<feature type="domain" description="Pyrrolo-quinoline quinone repeat" evidence="2">
    <location>
        <begin position="124"/>
        <end position="286"/>
    </location>
</feature>
<dbReference type="AlphaFoldDB" id="A0A6I6JXE7"/>
<gene>
    <name evidence="3" type="ORF">GM418_14675</name>
</gene>
<name>A0A6I6JXE7_9BACT</name>
<organism evidence="3 4">
    <name type="scientific">Maribellus comscasis</name>
    <dbReference type="NCBI Taxonomy" id="2681766"/>
    <lineage>
        <taxon>Bacteria</taxon>
        <taxon>Pseudomonadati</taxon>
        <taxon>Bacteroidota</taxon>
        <taxon>Bacteroidia</taxon>
        <taxon>Marinilabiliales</taxon>
        <taxon>Prolixibacteraceae</taxon>
        <taxon>Maribellus</taxon>
    </lineage>
</organism>
<feature type="region of interest" description="Disordered" evidence="1">
    <location>
        <begin position="92"/>
        <end position="112"/>
    </location>
</feature>
<proteinExistence type="predicted"/>
<dbReference type="Pfam" id="PF13360">
    <property type="entry name" value="PQQ_2"/>
    <property type="match status" value="1"/>
</dbReference>
<dbReference type="PANTHER" id="PTHR34512">
    <property type="entry name" value="CELL SURFACE PROTEIN"/>
    <property type="match status" value="1"/>
</dbReference>
<protein>
    <submittedName>
        <fullName evidence="3">PQQ-binding-like beta-propeller repeat protein</fullName>
    </submittedName>
</protein>
<accession>A0A6I6JXE7</accession>
<evidence type="ECO:0000259" key="2">
    <source>
        <dbReference type="Pfam" id="PF13360"/>
    </source>
</evidence>
<dbReference type="Proteomes" id="UP000428260">
    <property type="component" value="Chromosome"/>
</dbReference>
<dbReference type="InterPro" id="IPR011047">
    <property type="entry name" value="Quinoprotein_ADH-like_sf"/>
</dbReference>
<evidence type="ECO:0000313" key="3">
    <source>
        <dbReference type="EMBL" id="QGY44867.1"/>
    </source>
</evidence>
<evidence type="ECO:0000256" key="1">
    <source>
        <dbReference type="SAM" id="MobiDB-lite"/>
    </source>
</evidence>
<evidence type="ECO:0000313" key="4">
    <source>
        <dbReference type="Proteomes" id="UP000428260"/>
    </source>
</evidence>
<sequence length="455" mass="50475">MKRKVTNHLFILFLFFAFFLSSCTTNNWSQFRGPDFNMVVIGKNLPTEWGDSLNIRWTADMDGESWSSPIIYGDKVFYSSAVLVKKAPVKIQENEPEQKQGNGDAPPPPPEDNSYLEDIYRWQISCLDLKTGNELWKKISFEGNPRIKKHAGSTYACETPVTDGKRVYVYYGMVGVYCYDSGGGLIWEKDLGAYPTLNGWGTGSSPVLYNNVLYVLVDNEENSFLVALDAVTGEEKWRKSRDEKTTYSTPVIWENGHRTELVTLGSKARSYDPESGELLWELELGGRFAIPSPVFDDEAIYFGNAGGPDAVGPLFAVKAGADGNITPAEGETTSDGVIWLVPEAGVANPSPLLYNGLIYILSSRGGEISCFDALTGNLVYKEKIDGVGACWASPWVCDNKIYFYDERGNTRVLKAGREFELVSENSIDDKFWASIAVANGAYIFKGVEKIYCIGK</sequence>
<dbReference type="RefSeq" id="WP_158867582.1">
    <property type="nucleotide sequence ID" value="NZ_CP046401.1"/>
</dbReference>
<dbReference type="PROSITE" id="PS51257">
    <property type="entry name" value="PROKAR_LIPOPROTEIN"/>
    <property type="match status" value="1"/>
</dbReference>
<dbReference type="InterPro" id="IPR015943">
    <property type="entry name" value="WD40/YVTN_repeat-like_dom_sf"/>
</dbReference>
<dbReference type="SUPFAM" id="SSF50998">
    <property type="entry name" value="Quinoprotein alcohol dehydrogenase-like"/>
    <property type="match status" value="1"/>
</dbReference>
<dbReference type="KEGG" id="mcos:GM418_14675"/>